<feature type="domain" description="OmpA-like" evidence="5">
    <location>
        <begin position="260"/>
        <end position="372"/>
    </location>
</feature>
<reference evidence="6" key="1">
    <citation type="journal article" date="2020" name="mSystems">
        <title>Genome- and Community-Level Interaction Insights into Carbon Utilization and Element Cycling Functions of Hydrothermarchaeota in Hydrothermal Sediment.</title>
        <authorList>
            <person name="Zhou Z."/>
            <person name="Liu Y."/>
            <person name="Xu W."/>
            <person name="Pan J."/>
            <person name="Luo Z.H."/>
            <person name="Li M."/>
        </authorList>
    </citation>
    <scope>NUCLEOTIDE SEQUENCE [LARGE SCALE GENOMIC DNA]</scope>
    <source>
        <strain evidence="6">HyVt-233</strain>
    </source>
</reference>
<evidence type="ECO:0000256" key="4">
    <source>
        <dbReference type="PROSITE-ProRule" id="PRU00473"/>
    </source>
</evidence>
<evidence type="ECO:0000256" key="3">
    <source>
        <dbReference type="ARBA" id="ARBA00023237"/>
    </source>
</evidence>
<dbReference type="PANTHER" id="PTHR30329:SF21">
    <property type="entry name" value="LIPOPROTEIN YIAD-RELATED"/>
    <property type="match status" value="1"/>
</dbReference>
<dbReference type="Gene3D" id="3.40.50.10610">
    <property type="entry name" value="ABC-type transport auxiliary lipoprotein component"/>
    <property type="match status" value="1"/>
</dbReference>
<proteinExistence type="predicted"/>
<evidence type="ECO:0000256" key="1">
    <source>
        <dbReference type="ARBA" id="ARBA00004442"/>
    </source>
</evidence>
<sequence length="372" mass="43674">MNFKKFFIFMFCFLTTCSSPFSHHYVDYYELKGVKKVAVFPFSNLSTNPWAREIVTQIFIAELAKKDLFVIEDLGNIIDFMVEQRIKIGSSLDRARLLLLKRRYKIDAVIFGKILTFEEKGGIPYLNFSVRMVSTEDAEVLWKASIEKSGEDYVRFLNISRVRTLPQLTQRVVDELIETIKIKEIPYAVAKKERIKRRVSRTKKRLTKLKPTVIRHSLQSAKKKIKKISKRFEKRFTMLAAQKPFFFKKRKTKAIDPCKGEKKIQIRFDFDSAFLDPAYYSELEKVGRCLKKYPWERAIIAGHTDNVGSEIYNIRLSLRRAEIIKDFFLKRFNLSPYQTVIIGYGERYPIADNATVDGRAKNRRVEITVRIK</sequence>
<dbReference type="InterPro" id="IPR036737">
    <property type="entry name" value="OmpA-like_sf"/>
</dbReference>
<dbReference type="Proteomes" id="UP000886289">
    <property type="component" value="Unassembled WGS sequence"/>
</dbReference>
<organism evidence="6">
    <name type="scientific">Desulfofervidus auxilii</name>
    <dbReference type="NCBI Taxonomy" id="1621989"/>
    <lineage>
        <taxon>Bacteria</taxon>
        <taxon>Pseudomonadati</taxon>
        <taxon>Thermodesulfobacteriota</taxon>
        <taxon>Candidatus Desulfofervidia</taxon>
        <taxon>Candidatus Desulfofervidales</taxon>
        <taxon>Candidatus Desulfofervidaceae</taxon>
        <taxon>Candidatus Desulfofervidus</taxon>
    </lineage>
</organism>
<protein>
    <recommendedName>
        <fullName evidence="5">OmpA-like domain-containing protein</fullName>
    </recommendedName>
</protein>
<dbReference type="PANTHER" id="PTHR30329">
    <property type="entry name" value="STATOR ELEMENT OF FLAGELLAR MOTOR COMPLEX"/>
    <property type="match status" value="1"/>
</dbReference>
<keyword evidence="3" id="KW-0998">Cell outer membrane</keyword>
<name>A0A7C0U1U3_DESA2</name>
<accession>A0A7C0U1U3</accession>
<dbReference type="InterPro" id="IPR050330">
    <property type="entry name" value="Bact_OuterMem_StrucFunc"/>
</dbReference>
<comment type="subcellular location">
    <subcellularLocation>
        <location evidence="1">Cell outer membrane</location>
    </subcellularLocation>
</comment>
<evidence type="ECO:0000313" key="6">
    <source>
        <dbReference type="EMBL" id="HDD43699.1"/>
    </source>
</evidence>
<evidence type="ECO:0000256" key="2">
    <source>
        <dbReference type="ARBA" id="ARBA00023136"/>
    </source>
</evidence>
<dbReference type="Gene3D" id="3.30.1330.60">
    <property type="entry name" value="OmpA-like domain"/>
    <property type="match status" value="1"/>
</dbReference>
<keyword evidence="2 4" id="KW-0472">Membrane</keyword>
<dbReference type="Pfam" id="PF00691">
    <property type="entry name" value="OmpA"/>
    <property type="match status" value="1"/>
</dbReference>
<dbReference type="SUPFAM" id="SSF103088">
    <property type="entry name" value="OmpA-like"/>
    <property type="match status" value="1"/>
</dbReference>
<evidence type="ECO:0000259" key="5">
    <source>
        <dbReference type="PROSITE" id="PS51123"/>
    </source>
</evidence>
<dbReference type="InterPro" id="IPR006665">
    <property type="entry name" value="OmpA-like"/>
</dbReference>
<dbReference type="InterPro" id="IPR006664">
    <property type="entry name" value="OMP_bac"/>
</dbReference>
<comment type="caution">
    <text evidence="6">The sequence shown here is derived from an EMBL/GenBank/DDBJ whole genome shotgun (WGS) entry which is preliminary data.</text>
</comment>
<dbReference type="EMBL" id="DRBS01000091">
    <property type="protein sequence ID" value="HDD43699.1"/>
    <property type="molecule type" value="Genomic_DNA"/>
</dbReference>
<dbReference type="GO" id="GO:0009279">
    <property type="term" value="C:cell outer membrane"/>
    <property type="evidence" value="ECO:0007669"/>
    <property type="project" value="UniProtKB-SubCell"/>
</dbReference>
<dbReference type="AlphaFoldDB" id="A0A7C0U1U3"/>
<gene>
    <name evidence="6" type="ORF">ENG63_02400</name>
</gene>
<dbReference type="PROSITE" id="PS51123">
    <property type="entry name" value="OMPA_2"/>
    <property type="match status" value="1"/>
</dbReference>
<dbReference type="PRINTS" id="PR01021">
    <property type="entry name" value="OMPADOMAIN"/>
</dbReference>
<dbReference type="CDD" id="cd07185">
    <property type="entry name" value="OmpA_C-like"/>
    <property type="match status" value="1"/>
</dbReference>